<keyword evidence="1" id="KW-0813">Transport</keyword>
<dbReference type="Pfam" id="PF00005">
    <property type="entry name" value="ABC_tran"/>
    <property type="match status" value="1"/>
</dbReference>
<dbReference type="GO" id="GO:0005524">
    <property type="term" value="F:ATP binding"/>
    <property type="evidence" value="ECO:0007669"/>
    <property type="project" value="UniProtKB-KW"/>
</dbReference>
<organism evidence="5 6">
    <name type="scientific">Dongia mobilis</name>
    <dbReference type="NCBI Taxonomy" id="578943"/>
    <lineage>
        <taxon>Bacteria</taxon>
        <taxon>Pseudomonadati</taxon>
        <taxon>Pseudomonadota</taxon>
        <taxon>Alphaproteobacteria</taxon>
        <taxon>Rhodospirillales</taxon>
        <taxon>Dongiaceae</taxon>
        <taxon>Dongia</taxon>
    </lineage>
</organism>
<dbReference type="InterPro" id="IPR008995">
    <property type="entry name" value="Mo/tungstate-bd_C_term_dom"/>
</dbReference>
<dbReference type="SMART" id="SM00382">
    <property type="entry name" value="AAA"/>
    <property type="match status" value="1"/>
</dbReference>
<dbReference type="InterPro" id="IPR027417">
    <property type="entry name" value="P-loop_NTPase"/>
</dbReference>
<gene>
    <name evidence="5" type="ORF">A8950_3475</name>
</gene>
<dbReference type="GO" id="GO:0016887">
    <property type="term" value="F:ATP hydrolysis activity"/>
    <property type="evidence" value="ECO:0007669"/>
    <property type="project" value="InterPro"/>
</dbReference>
<dbReference type="SUPFAM" id="SSF52540">
    <property type="entry name" value="P-loop containing nucleoside triphosphate hydrolases"/>
    <property type="match status" value="1"/>
</dbReference>
<sequence>MSATISLQNLRKTFGDGQSGHLAVDDVSLEIAAGQFVSLLGSSGCGKTTTLRIVAGLESPTSGRVLFDGADITHLPASHRDMRMMFQDLALFPHMSVEENVAFGLRLKRMRGKLSADEIRRRVATYLDIVRLGEMRKRMPHQLSGGQRQRVALARALATEPPVVLFDEPLGALDASLRRSTQAELKRIHRELGKTFIYVTHDQDEALSMSDMVAVMSGGRLIQYDTPEGIYERPRTRFVAQFIGAKNLISARVEKVTGSEVLLRLADGTHLGAHAEESLVPGQEVTAVFRADRALMQVNGYTDASLVSGIHVQSMFLGNRMEHIVRLVDGSEVTIHDAQARPLPGDGGPLQFALRPQHVQILTK</sequence>
<keyword evidence="2" id="KW-0547">Nucleotide-binding</keyword>
<dbReference type="GO" id="GO:0015697">
    <property type="term" value="P:quaternary ammonium group transport"/>
    <property type="evidence" value="ECO:0007669"/>
    <property type="project" value="UniProtKB-ARBA"/>
</dbReference>
<comment type="caution">
    <text evidence="5">The sequence shown here is derived from an EMBL/GenBank/DDBJ whole genome shotgun (WGS) entry which is preliminary data.</text>
</comment>
<evidence type="ECO:0000313" key="5">
    <source>
        <dbReference type="EMBL" id="TDQ78427.1"/>
    </source>
</evidence>
<dbReference type="InterPro" id="IPR050093">
    <property type="entry name" value="ABC_SmlMolc_Importer"/>
</dbReference>
<dbReference type="InterPro" id="IPR003593">
    <property type="entry name" value="AAA+_ATPase"/>
</dbReference>
<dbReference type="PROSITE" id="PS00211">
    <property type="entry name" value="ABC_TRANSPORTER_1"/>
    <property type="match status" value="1"/>
</dbReference>
<dbReference type="FunFam" id="3.40.50.300:FF:000425">
    <property type="entry name" value="Probable ABC transporter, ATP-binding subunit"/>
    <property type="match status" value="1"/>
</dbReference>
<keyword evidence="3 5" id="KW-0067">ATP-binding</keyword>
<dbReference type="InterPro" id="IPR003439">
    <property type="entry name" value="ABC_transporter-like_ATP-bd"/>
</dbReference>
<dbReference type="InterPro" id="IPR017871">
    <property type="entry name" value="ABC_transporter-like_CS"/>
</dbReference>
<dbReference type="Proteomes" id="UP000295783">
    <property type="component" value="Unassembled WGS sequence"/>
</dbReference>
<dbReference type="Gene3D" id="2.40.50.100">
    <property type="match status" value="1"/>
</dbReference>
<dbReference type="PANTHER" id="PTHR42781:SF4">
    <property type="entry name" value="SPERMIDINE_PUTRESCINE IMPORT ATP-BINDING PROTEIN POTA"/>
    <property type="match status" value="1"/>
</dbReference>
<reference evidence="5 6" key="1">
    <citation type="submission" date="2019-03" db="EMBL/GenBank/DDBJ databases">
        <title>Genomic Encyclopedia of Type Strains, Phase III (KMG-III): the genomes of soil and plant-associated and newly described type strains.</title>
        <authorList>
            <person name="Whitman W."/>
        </authorList>
    </citation>
    <scope>NUCLEOTIDE SEQUENCE [LARGE SCALE GENOMIC DNA]</scope>
    <source>
        <strain evidence="5 6">CGMCC 1.7660</strain>
    </source>
</reference>
<dbReference type="RefSeq" id="WP_133614927.1">
    <property type="nucleotide sequence ID" value="NZ_SNYW01000013.1"/>
</dbReference>
<dbReference type="Gene3D" id="3.40.50.300">
    <property type="entry name" value="P-loop containing nucleotide triphosphate hydrolases"/>
    <property type="match status" value="1"/>
</dbReference>
<proteinExistence type="predicted"/>
<dbReference type="EMBL" id="SNYW01000013">
    <property type="protein sequence ID" value="TDQ78427.1"/>
    <property type="molecule type" value="Genomic_DNA"/>
</dbReference>
<protein>
    <submittedName>
        <fullName evidence="5">Putrescine transport system ATP-binding protein/mannopine transport system ATP-binding protein</fullName>
    </submittedName>
</protein>
<dbReference type="PROSITE" id="PS50893">
    <property type="entry name" value="ABC_TRANSPORTER_2"/>
    <property type="match status" value="1"/>
</dbReference>
<dbReference type="OrthoDB" id="9802264at2"/>
<evidence type="ECO:0000313" key="6">
    <source>
        <dbReference type="Proteomes" id="UP000295783"/>
    </source>
</evidence>
<feature type="domain" description="ABC transporter" evidence="4">
    <location>
        <begin position="5"/>
        <end position="243"/>
    </location>
</feature>
<dbReference type="PANTHER" id="PTHR42781">
    <property type="entry name" value="SPERMIDINE/PUTRESCINE IMPORT ATP-BINDING PROTEIN POTA"/>
    <property type="match status" value="1"/>
</dbReference>
<evidence type="ECO:0000256" key="2">
    <source>
        <dbReference type="ARBA" id="ARBA00022741"/>
    </source>
</evidence>
<name>A0A4R6WK34_9PROT</name>
<dbReference type="SUPFAM" id="SSF50331">
    <property type="entry name" value="MOP-like"/>
    <property type="match status" value="1"/>
</dbReference>
<evidence type="ECO:0000256" key="1">
    <source>
        <dbReference type="ARBA" id="ARBA00022448"/>
    </source>
</evidence>
<keyword evidence="6" id="KW-1185">Reference proteome</keyword>
<evidence type="ECO:0000256" key="3">
    <source>
        <dbReference type="ARBA" id="ARBA00022840"/>
    </source>
</evidence>
<dbReference type="AlphaFoldDB" id="A0A4R6WK34"/>
<evidence type="ECO:0000259" key="4">
    <source>
        <dbReference type="PROSITE" id="PS50893"/>
    </source>
</evidence>
<accession>A0A4R6WK34</accession>